<dbReference type="GO" id="GO:0005524">
    <property type="term" value="F:ATP binding"/>
    <property type="evidence" value="ECO:0007669"/>
    <property type="project" value="UniProtKB-UniRule"/>
</dbReference>
<evidence type="ECO:0000259" key="10">
    <source>
        <dbReference type="PROSITE" id="PS51194"/>
    </source>
</evidence>
<evidence type="ECO:0000256" key="4">
    <source>
        <dbReference type="ARBA" id="ARBA00022840"/>
    </source>
</evidence>
<evidence type="ECO:0000259" key="9">
    <source>
        <dbReference type="PROSITE" id="PS51192"/>
    </source>
</evidence>
<dbReference type="SMART" id="SM00490">
    <property type="entry name" value="HELICc"/>
    <property type="match status" value="1"/>
</dbReference>
<dbReference type="EMBL" id="CAJVRL010000035">
    <property type="protein sequence ID" value="CAG8950235.1"/>
    <property type="molecule type" value="Genomic_DNA"/>
</dbReference>
<dbReference type="AlphaFoldDB" id="A0A9N9KQF6"/>
<dbReference type="EC" id="3.6.4.13" evidence="7"/>
<comment type="similarity">
    <text evidence="7">Belongs to the DEAD box helicase family.</text>
</comment>
<feature type="compositionally biased region" description="Basic residues" evidence="8">
    <location>
        <begin position="164"/>
        <end position="174"/>
    </location>
</feature>
<dbReference type="CDD" id="cd18787">
    <property type="entry name" value="SF2_C_DEAD"/>
    <property type="match status" value="1"/>
</dbReference>
<reference evidence="11" key="1">
    <citation type="submission" date="2021-07" db="EMBL/GenBank/DDBJ databases">
        <authorList>
            <person name="Durling M."/>
        </authorList>
    </citation>
    <scope>NUCLEOTIDE SEQUENCE</scope>
</reference>
<feature type="compositionally biased region" description="Acidic residues" evidence="8">
    <location>
        <begin position="603"/>
        <end position="614"/>
    </location>
</feature>
<dbReference type="GO" id="GO:0003724">
    <property type="term" value="F:RNA helicase activity"/>
    <property type="evidence" value="ECO:0007669"/>
    <property type="project" value="UniProtKB-EC"/>
</dbReference>
<dbReference type="InterPro" id="IPR027417">
    <property type="entry name" value="P-loop_NTPase"/>
</dbReference>
<evidence type="ECO:0000256" key="2">
    <source>
        <dbReference type="ARBA" id="ARBA00022801"/>
    </source>
</evidence>
<feature type="domain" description="Helicase ATP-binding" evidence="9">
    <location>
        <begin position="280"/>
        <end position="521"/>
    </location>
</feature>
<evidence type="ECO:0000256" key="8">
    <source>
        <dbReference type="SAM" id="MobiDB-lite"/>
    </source>
</evidence>
<dbReference type="Pfam" id="PF00270">
    <property type="entry name" value="DEAD"/>
    <property type="match status" value="2"/>
</dbReference>
<proteinExistence type="inferred from homology"/>
<dbReference type="InterPro" id="IPR001650">
    <property type="entry name" value="Helicase_C-like"/>
</dbReference>
<name>A0A9N9KQF6_9HELO</name>
<evidence type="ECO:0000313" key="11">
    <source>
        <dbReference type="EMBL" id="CAG8950235.1"/>
    </source>
</evidence>
<feature type="compositionally biased region" description="Acidic residues" evidence="8">
    <location>
        <begin position="397"/>
        <end position="407"/>
    </location>
</feature>
<dbReference type="PROSITE" id="PS00039">
    <property type="entry name" value="DEAD_ATP_HELICASE"/>
    <property type="match status" value="1"/>
</dbReference>
<gene>
    <name evidence="11" type="ORF">HYFRA_00008473</name>
</gene>
<dbReference type="PROSITE" id="PS51192">
    <property type="entry name" value="HELICASE_ATP_BIND_1"/>
    <property type="match status" value="1"/>
</dbReference>
<evidence type="ECO:0000256" key="3">
    <source>
        <dbReference type="ARBA" id="ARBA00022806"/>
    </source>
</evidence>
<dbReference type="InterPro" id="IPR014001">
    <property type="entry name" value="Helicase_ATP-bd"/>
</dbReference>
<dbReference type="Pfam" id="PF00271">
    <property type="entry name" value="Helicase_C"/>
    <property type="match status" value="1"/>
</dbReference>
<organism evidence="11 12">
    <name type="scientific">Hymenoscyphus fraxineus</name>
    <dbReference type="NCBI Taxonomy" id="746836"/>
    <lineage>
        <taxon>Eukaryota</taxon>
        <taxon>Fungi</taxon>
        <taxon>Dikarya</taxon>
        <taxon>Ascomycota</taxon>
        <taxon>Pezizomycotina</taxon>
        <taxon>Leotiomycetes</taxon>
        <taxon>Helotiales</taxon>
        <taxon>Helotiaceae</taxon>
        <taxon>Hymenoscyphus</taxon>
    </lineage>
</organism>
<dbReference type="Gene3D" id="3.40.50.300">
    <property type="entry name" value="P-loop containing nucleotide triphosphate hydrolases"/>
    <property type="match status" value="2"/>
</dbReference>
<evidence type="ECO:0000256" key="1">
    <source>
        <dbReference type="ARBA" id="ARBA00022741"/>
    </source>
</evidence>
<keyword evidence="4 7" id="KW-0067">ATP-binding</keyword>
<feature type="region of interest" description="Disordered" evidence="8">
    <location>
        <begin position="582"/>
        <end position="643"/>
    </location>
</feature>
<feature type="compositionally biased region" description="Basic and acidic residues" evidence="8">
    <location>
        <begin position="116"/>
        <end position="152"/>
    </location>
</feature>
<accession>A0A9N9KQF6</accession>
<feature type="compositionally biased region" description="Basic and acidic residues" evidence="8">
    <location>
        <begin position="175"/>
        <end position="190"/>
    </location>
</feature>
<comment type="caution">
    <text evidence="11">The sequence shown here is derived from an EMBL/GenBank/DDBJ whole genome shotgun (WGS) entry which is preliminary data.</text>
</comment>
<comment type="catalytic activity">
    <reaction evidence="7">
        <text>ATP + H2O = ADP + phosphate + H(+)</text>
        <dbReference type="Rhea" id="RHEA:13065"/>
        <dbReference type="ChEBI" id="CHEBI:15377"/>
        <dbReference type="ChEBI" id="CHEBI:15378"/>
        <dbReference type="ChEBI" id="CHEBI:30616"/>
        <dbReference type="ChEBI" id="CHEBI:43474"/>
        <dbReference type="ChEBI" id="CHEBI:456216"/>
        <dbReference type="EC" id="3.6.4.13"/>
    </reaction>
</comment>
<dbReference type="SMART" id="SM00487">
    <property type="entry name" value="DEXDc"/>
    <property type="match status" value="1"/>
</dbReference>
<dbReference type="InterPro" id="IPR000629">
    <property type="entry name" value="RNA-helicase_DEAD-box_CS"/>
</dbReference>
<dbReference type="SUPFAM" id="SSF52540">
    <property type="entry name" value="P-loop containing nucleoside triphosphate hydrolases"/>
    <property type="match status" value="2"/>
</dbReference>
<feature type="domain" description="Helicase C-terminal" evidence="10">
    <location>
        <begin position="628"/>
        <end position="794"/>
    </location>
</feature>
<dbReference type="CDD" id="cd17956">
    <property type="entry name" value="DEADc_DDX51"/>
    <property type="match status" value="1"/>
</dbReference>
<dbReference type="Proteomes" id="UP000696280">
    <property type="component" value="Unassembled WGS sequence"/>
</dbReference>
<feature type="region of interest" description="Disordered" evidence="8">
    <location>
        <begin position="382"/>
        <end position="407"/>
    </location>
</feature>
<evidence type="ECO:0000256" key="7">
    <source>
        <dbReference type="RuleBase" id="RU365068"/>
    </source>
</evidence>
<keyword evidence="1 7" id="KW-0547">Nucleotide-binding</keyword>
<feature type="region of interest" description="Disordered" evidence="8">
    <location>
        <begin position="1"/>
        <end position="23"/>
    </location>
</feature>
<protein>
    <recommendedName>
        <fullName evidence="7">ATP-dependent RNA helicase</fullName>
        <ecNumber evidence="7">3.6.4.13</ecNumber>
    </recommendedName>
</protein>
<comment type="function">
    <text evidence="7">RNA helicase.</text>
</comment>
<evidence type="ECO:0000256" key="6">
    <source>
        <dbReference type="ARBA" id="ARBA00023242"/>
    </source>
</evidence>
<dbReference type="PANTHER" id="PTHR24031">
    <property type="entry name" value="RNA HELICASE"/>
    <property type="match status" value="1"/>
</dbReference>
<feature type="compositionally biased region" description="Acidic residues" evidence="8">
    <location>
        <begin position="582"/>
        <end position="596"/>
    </location>
</feature>
<dbReference type="PROSITE" id="PS51194">
    <property type="entry name" value="HELICASE_CTER"/>
    <property type="match status" value="1"/>
</dbReference>
<comment type="domain">
    <text evidence="7">The Q motif is unique to and characteristic of the DEAD box family of RNA helicases and controls ATP binding and hydrolysis.</text>
</comment>
<dbReference type="OrthoDB" id="3370at2759"/>
<keyword evidence="5 7" id="KW-0694">RNA-binding</keyword>
<feature type="region of interest" description="Disordered" evidence="8">
    <location>
        <begin position="76"/>
        <end position="201"/>
    </location>
</feature>
<evidence type="ECO:0000313" key="12">
    <source>
        <dbReference type="Proteomes" id="UP000696280"/>
    </source>
</evidence>
<dbReference type="InterPro" id="IPR011545">
    <property type="entry name" value="DEAD/DEAH_box_helicase_dom"/>
</dbReference>
<sequence length="815" mass="89239">MSSQIYSRYVPPPKKQKISAIAPTDIIQSASPAPIKTAPPSIKNDASSTYVRYVPPSKAKPQAAIVDETISMPIIGSQSSKRNSEEVEAANTAPSPKKSRKEKLKSADVGVVAKAADSEIKSKKLKSKTKDNGREKEKLSKDGGSKEKKPAVTEEDDDEEDSRHKKLMRKREKSLRKAEKLAKQEEEEKAATQPEDAVQEEEEIYDLGPLPQPDPIPEPPPQSTSAALPTWMLTPIRVSPTETAPFLDIGVPKEAVPILSSKGFSEAFAVQSAVLPLLFPGSSQQLGDVLVSAATGSGKTLAYVLPMIEDISKNMTTRLRGLIVMPTRELVIQAREVSETCASAFTAGSRRRVKIGTAVGSENFKSEQSSIMEQELVFDPEQYQENQKRLNSKWETSDQEGDGEDEPLYTEESISLLEDHVLRPVPKVDILICTPGRLVEHMKSTPGFSLQYLNWLVVDEADKLLDQSFQQWLPVVMGALQKERRTLQRRASHIRKVILSATLTRDIGQLNGLRLHRPKLVVLEGTSSDVSMEDGQVPHGHILPSLLVEAGIKVEDEGIKPLYLLEVLKREGLITKAIAPADVDDSDSESSSDDSSDLSLDSSSDDSSDADSSDGESAHKEKPEISTPISQSVPSNSASSPSRGVLVFTKSNETAVRLGRLLALLEPKSSSTIATLTSTTRSSTRRTTIKAFENGKISILIASDLVSRGLDLPNLGHVINYDIPTSVASYVHRVGRTARAGKDGHAWTFFTPSEAWWFWNEIGRSGAVERKAHTKVGRVNINAAQFDESQRDRYEAALETLRLETSTVNGKRSDK</sequence>
<dbReference type="GO" id="GO:0003723">
    <property type="term" value="F:RNA binding"/>
    <property type="evidence" value="ECO:0007669"/>
    <property type="project" value="UniProtKB-UniRule"/>
</dbReference>
<feature type="compositionally biased region" description="Low complexity" evidence="8">
    <location>
        <begin position="628"/>
        <end position="642"/>
    </location>
</feature>
<dbReference type="GO" id="GO:0016787">
    <property type="term" value="F:hydrolase activity"/>
    <property type="evidence" value="ECO:0007669"/>
    <property type="project" value="UniProtKB-KW"/>
</dbReference>
<keyword evidence="6" id="KW-0539">Nucleus</keyword>
<feature type="region of interest" description="Disordered" evidence="8">
    <location>
        <begin position="29"/>
        <end position="48"/>
    </location>
</feature>
<keyword evidence="3 7" id="KW-0347">Helicase</keyword>
<evidence type="ECO:0000256" key="5">
    <source>
        <dbReference type="ARBA" id="ARBA00022884"/>
    </source>
</evidence>
<keyword evidence="2 7" id="KW-0378">Hydrolase</keyword>
<keyword evidence="12" id="KW-1185">Reference proteome</keyword>